<dbReference type="OrthoDB" id="1819951at2"/>
<dbReference type="NCBIfam" id="TIGR04088">
    <property type="entry name" value="cognate_SipW"/>
    <property type="match status" value="1"/>
</dbReference>
<evidence type="ECO:0000313" key="3">
    <source>
        <dbReference type="Proteomes" id="UP000095094"/>
    </source>
</evidence>
<dbReference type="RefSeq" id="WP_069663986.1">
    <property type="nucleotide sequence ID" value="NZ_JBHUJJ010000001.1"/>
</dbReference>
<proteinExistence type="predicted"/>
<name>A0A1E5GI40_9ENTE</name>
<evidence type="ECO:0008006" key="4">
    <source>
        <dbReference type="Google" id="ProtNLM"/>
    </source>
</evidence>
<organism evidence="2 3">
    <name type="scientific">Enterococcus termitis</name>
    <dbReference type="NCBI Taxonomy" id="332950"/>
    <lineage>
        <taxon>Bacteria</taxon>
        <taxon>Bacillati</taxon>
        <taxon>Bacillota</taxon>
        <taxon>Bacilli</taxon>
        <taxon>Lactobacillales</taxon>
        <taxon>Enterococcaceae</taxon>
        <taxon>Enterococcus</taxon>
    </lineage>
</organism>
<evidence type="ECO:0000256" key="1">
    <source>
        <dbReference type="SAM" id="SignalP"/>
    </source>
</evidence>
<sequence>MKKMNKKKTIAAASGFALLAILAGTFAWFQSSDSETNHFEGQIATGDDIEVVETFTPPTDWEGEVAKKVTIANIGSFDQLVRVTFDESLAKLKDHESKRITTGTALEGKTLANTYLVPGTALPTSSDFTNSTFEGGAPTISVLDGAFTGTYTLKAKESKVTEPTGEVTYTYRYVWERNDGELFHASGITGFDRNASDEIKIRSGAASLSYVDLEYAAATTGDWTTDPYNPAFTAVGTDAWNVKSMIDNNIQITFNNITDDPTTPNKWYFNTADGYFYYTSVVSAGNNTTQIINAVALVGNYDNSYSKLKYDLTVNAKGIQAFQGAVDEWVGTSNTTLSDALKAITPEK</sequence>
<dbReference type="AlphaFoldDB" id="A0A1E5GI40"/>
<accession>A0A1E5GI40</accession>
<keyword evidence="1" id="KW-0732">Signal</keyword>
<feature type="signal peptide" evidence="1">
    <location>
        <begin position="1"/>
        <end position="29"/>
    </location>
</feature>
<feature type="chain" id="PRO_5009177556" description="Alternate signal-mediated exported protein" evidence="1">
    <location>
        <begin position="30"/>
        <end position="348"/>
    </location>
</feature>
<keyword evidence="3" id="KW-1185">Reference proteome</keyword>
<reference evidence="3" key="1">
    <citation type="submission" date="2016-09" db="EMBL/GenBank/DDBJ databases">
        <authorList>
            <person name="Gulvik C.A."/>
        </authorList>
    </citation>
    <scope>NUCLEOTIDE SEQUENCE [LARGE SCALE GENOMIC DNA]</scope>
    <source>
        <strain evidence="3">LMG 8895</strain>
    </source>
</reference>
<comment type="caution">
    <text evidence="2">The sequence shown here is derived from an EMBL/GenBank/DDBJ whole genome shotgun (WGS) entry which is preliminary data.</text>
</comment>
<evidence type="ECO:0000313" key="2">
    <source>
        <dbReference type="EMBL" id="OEG12281.1"/>
    </source>
</evidence>
<gene>
    <name evidence="2" type="ORF">BCR25_06985</name>
</gene>
<dbReference type="Proteomes" id="UP000095094">
    <property type="component" value="Unassembled WGS sequence"/>
</dbReference>
<dbReference type="EMBL" id="MIJY01000034">
    <property type="protein sequence ID" value="OEG12281.1"/>
    <property type="molecule type" value="Genomic_DNA"/>
</dbReference>
<dbReference type="InterPro" id="IPR023833">
    <property type="entry name" value="Signal_pept_SipW-depend-type"/>
</dbReference>
<protein>
    <recommendedName>
        <fullName evidence="4">Alternate signal-mediated exported protein</fullName>
    </recommendedName>
</protein>